<dbReference type="Proteomes" id="UP001177260">
    <property type="component" value="Unassembled WGS sequence"/>
</dbReference>
<proteinExistence type="predicted"/>
<accession>A0ACC3AUG7</accession>
<gene>
    <name evidence="1" type="primary">GCH1_2</name>
    <name evidence="1" type="ORF">N8T08_009657</name>
</gene>
<dbReference type="EMBL" id="JAOPJF010000071">
    <property type="protein sequence ID" value="KAK1141000.1"/>
    <property type="molecule type" value="Genomic_DNA"/>
</dbReference>
<organism evidence="1 2">
    <name type="scientific">Aspergillus melleus</name>
    <dbReference type="NCBI Taxonomy" id="138277"/>
    <lineage>
        <taxon>Eukaryota</taxon>
        <taxon>Fungi</taxon>
        <taxon>Dikarya</taxon>
        <taxon>Ascomycota</taxon>
        <taxon>Pezizomycotina</taxon>
        <taxon>Eurotiomycetes</taxon>
        <taxon>Eurotiomycetidae</taxon>
        <taxon>Eurotiales</taxon>
        <taxon>Aspergillaceae</taxon>
        <taxon>Aspergillus</taxon>
        <taxon>Aspergillus subgen. Circumdati</taxon>
    </lineage>
</organism>
<reference evidence="1 2" key="1">
    <citation type="journal article" date="2023" name="ACS Omega">
        <title>Identification of the Neoaspergillic Acid Biosynthesis Gene Cluster by Establishing an In Vitro CRISPR-Ribonucleoprotein Genetic System in Aspergillus melleus.</title>
        <authorList>
            <person name="Yuan B."/>
            <person name="Grau M.F."/>
            <person name="Murata R.M."/>
            <person name="Torok T."/>
            <person name="Venkateswaran K."/>
            <person name="Stajich J.E."/>
            <person name="Wang C.C.C."/>
        </authorList>
    </citation>
    <scope>NUCLEOTIDE SEQUENCE [LARGE SCALE GENOMIC DNA]</scope>
    <source>
        <strain evidence="1 2">IMV 1140</strain>
    </source>
</reference>
<comment type="caution">
    <text evidence="1">The sequence shown here is derived from an EMBL/GenBank/DDBJ whole genome shotgun (WGS) entry which is preliminary data.</text>
</comment>
<name>A0ACC3AUG7_9EURO</name>
<evidence type="ECO:0000313" key="1">
    <source>
        <dbReference type="EMBL" id="KAK1141000.1"/>
    </source>
</evidence>
<sequence>MLKAGVPDIYMEHRALFIQITVLVRNSLEVSMFTTCSCHPVNDPNLLQASITGSISNKLGQSTKEAREMHSPLCQQSTRSLSCDDQPADGVFSTDSHRLCRETQQVSASPSPEQSESVRKLAGAVRTIFECIGENPEREGLRTTPERYAKAMLYFTKGYSENIQDLVNGAVFYEDHSELVIVKDIDIFSLCEHHLVPFTGKMHIGYIPDGRVLGLSKMARLAEMFSRRLQVQERLTKEVATAVFNELKPKGVGVIVECIHLCMTMRGVQKVGSSTTTSCMLGCMLTSSEVKSEFVSLLHLK</sequence>
<evidence type="ECO:0000313" key="2">
    <source>
        <dbReference type="Proteomes" id="UP001177260"/>
    </source>
</evidence>
<keyword evidence="1" id="KW-0378">Hydrolase</keyword>
<keyword evidence="2" id="KW-1185">Reference proteome</keyword>
<dbReference type="EC" id="3.5.4.16" evidence="1"/>
<protein>
    <submittedName>
        <fullName evidence="1">GTP cyclohydrolase 1</fullName>
        <ecNumber evidence="1">3.5.4.16</ecNumber>
    </submittedName>
</protein>